<evidence type="ECO:0000313" key="1">
    <source>
        <dbReference type="EMBL" id="KAF9673665.1"/>
    </source>
</evidence>
<gene>
    <name evidence="1" type="ORF">SADUNF_Sadunf10G0047700</name>
</gene>
<evidence type="ECO:0000313" key="2">
    <source>
        <dbReference type="Proteomes" id="UP000657918"/>
    </source>
</evidence>
<keyword evidence="2" id="KW-1185">Reference proteome</keyword>
<protein>
    <submittedName>
        <fullName evidence="1">Uncharacterized protein</fullName>
    </submittedName>
</protein>
<dbReference type="AlphaFoldDB" id="A0A835JM87"/>
<comment type="caution">
    <text evidence="1">The sequence shown here is derived from an EMBL/GenBank/DDBJ whole genome shotgun (WGS) entry which is preliminary data.</text>
</comment>
<organism evidence="1 2">
    <name type="scientific">Salix dunnii</name>
    <dbReference type="NCBI Taxonomy" id="1413687"/>
    <lineage>
        <taxon>Eukaryota</taxon>
        <taxon>Viridiplantae</taxon>
        <taxon>Streptophyta</taxon>
        <taxon>Embryophyta</taxon>
        <taxon>Tracheophyta</taxon>
        <taxon>Spermatophyta</taxon>
        <taxon>Magnoliopsida</taxon>
        <taxon>eudicotyledons</taxon>
        <taxon>Gunneridae</taxon>
        <taxon>Pentapetalae</taxon>
        <taxon>rosids</taxon>
        <taxon>fabids</taxon>
        <taxon>Malpighiales</taxon>
        <taxon>Salicaceae</taxon>
        <taxon>Saliceae</taxon>
        <taxon>Salix</taxon>
    </lineage>
</organism>
<name>A0A835JM87_9ROSI</name>
<accession>A0A835JM87</accession>
<dbReference type="EMBL" id="JADGMS010000010">
    <property type="protein sequence ID" value="KAF9673665.1"/>
    <property type="molecule type" value="Genomic_DNA"/>
</dbReference>
<sequence length="77" mass="8755">MTIMELEKRALALILGHVARSSCDIITISDGERAKWILLAVTEFVKREFELIKDDTQLSGVRVPNRLFISRVVKNSL</sequence>
<dbReference type="Proteomes" id="UP000657918">
    <property type="component" value="Unassembled WGS sequence"/>
</dbReference>
<proteinExistence type="predicted"/>
<reference evidence="1 2" key="1">
    <citation type="submission" date="2020-10" db="EMBL/GenBank/DDBJ databases">
        <title>Plant Genome Project.</title>
        <authorList>
            <person name="Zhang R.-G."/>
        </authorList>
    </citation>
    <scope>NUCLEOTIDE SEQUENCE [LARGE SCALE GENOMIC DNA]</scope>
    <source>
        <strain evidence="1">FAFU-HL-1</strain>
        <tissue evidence="1">Leaf</tissue>
    </source>
</reference>